<dbReference type="GeneID" id="26523524"/>
<evidence type="ECO:0000313" key="2">
    <source>
        <dbReference type="Proteomes" id="UP000201487"/>
    </source>
</evidence>
<sequence length="119" mass="13552">MFQFARWNFITRHERRKFDSIADGHKAALIAMGVIKDAGETTQDAGPECPPELLTTFEKYRDVKFTRRVDDDGVKLYPREQLSWSDLVAYSTISGQNIGMFESEIIMGLDAIFEGRNDG</sequence>
<dbReference type="EMBL" id="KR270151">
    <property type="protein sequence ID" value="AKY03033.1"/>
    <property type="molecule type" value="Genomic_DNA"/>
</dbReference>
<organism evidence="1 2">
    <name type="scientific">Salmonella phage f18SE</name>
    <dbReference type="NCBI Taxonomy" id="1611545"/>
    <lineage>
        <taxon>Viruses</taxon>
        <taxon>Duplodnaviria</taxon>
        <taxon>Heunggongvirae</taxon>
        <taxon>Uroviricota</taxon>
        <taxon>Caudoviricetes</taxon>
        <taxon>Sarkviridae</taxon>
        <taxon>Guernseyvirinae</taxon>
        <taxon>Jerseyvirus</taxon>
        <taxon>Jerseyvirus f18SE</taxon>
    </lineage>
</organism>
<proteinExistence type="predicted"/>
<dbReference type="OrthoDB" id="13904at10239"/>
<reference evidence="1 2" key="1">
    <citation type="journal article" date="2015" name="Genome Announc.">
        <title>Complete Genome Sequence of Salmonella enterica Serovar Enteritidis Bacteriophage f18SE, Isolated in Chile.</title>
        <authorList>
            <person name="Segovia C."/>
            <person name="Vasquez I."/>
            <person name="Maracaja-Coutinho V."/>
            <person name="Robeson J."/>
            <person name="Santander J."/>
        </authorList>
    </citation>
    <scope>NUCLEOTIDE SEQUENCE [LARGE SCALE GENOMIC DNA]</scope>
</reference>
<dbReference type="Proteomes" id="UP000201487">
    <property type="component" value="Segment"/>
</dbReference>
<accession>A0A0K1Y7Y8</accession>
<dbReference type="KEGG" id="vg:26523524"/>
<evidence type="ECO:0000313" key="1">
    <source>
        <dbReference type="EMBL" id="AKY03033.1"/>
    </source>
</evidence>
<keyword evidence="2" id="KW-1185">Reference proteome</keyword>
<dbReference type="Pfam" id="PF23812">
    <property type="entry name" value="Phage_TAC_18"/>
    <property type="match status" value="1"/>
</dbReference>
<protein>
    <submittedName>
        <fullName evidence="1">Uncharacterized protein</fullName>
    </submittedName>
</protein>
<name>A0A0K1Y7Y8_9CAUD</name>
<dbReference type="RefSeq" id="YP_009191571.1">
    <property type="nucleotide sequence ID" value="NC_028698.1"/>
</dbReference>
<dbReference type="InterPro" id="IPR056919">
    <property type="entry name" value="Phage_TAC_18"/>
</dbReference>